<keyword evidence="3" id="KW-0268">Exocytosis</keyword>
<name>D3B4S6_HETP5</name>
<accession>D3B4S6</accession>
<dbReference type="EMBL" id="ADBJ01000010">
    <property type="protein sequence ID" value="EFA84324.1"/>
    <property type="molecule type" value="Genomic_DNA"/>
</dbReference>
<proteinExistence type="inferred from homology"/>
<sequence>MVPQFYTLLKKFIAEFYEFTDQLSENEDFIIRSTDTLIRKINEVLYNFLTMSSAVPQVIQIVVNLDHLLVACQFFKEYLNSLVLGDSKSNDQSLSSSNKVSLSSSNQLYTTKGLGEKLIIKLCERKIEDLMSSSANINWSPIASDDRPRDYIEDVITFLEFNLPFVQPLSHQLREEFITKAFRKISETLSIMIHSDQLKKFNLCGVKCFNADLKRIEDFAKIKADEKDRTTTTSRNLVGYFFELRQTVNLLLSENPEDFADSKIRSYNYNLLTNIPDLIILFQKYKEESKGFSQPKEQKDRNNKIANAIRKFREMV</sequence>
<keyword evidence="4" id="KW-0175">Coiled coil</keyword>
<comment type="caution">
    <text evidence="6">The sequence shown here is derived from an EMBL/GenBank/DDBJ whole genome shotgun (WGS) entry which is preliminary data.</text>
</comment>
<evidence type="ECO:0000313" key="7">
    <source>
        <dbReference type="Proteomes" id="UP000001396"/>
    </source>
</evidence>
<dbReference type="GO" id="GO:0000145">
    <property type="term" value="C:exocyst"/>
    <property type="evidence" value="ECO:0007669"/>
    <property type="project" value="TreeGrafter"/>
</dbReference>
<gene>
    <name evidence="6" type="ORF">PPL_03402</name>
</gene>
<dbReference type="GO" id="GO:0006893">
    <property type="term" value="P:Golgi to plasma membrane transport"/>
    <property type="evidence" value="ECO:0007669"/>
    <property type="project" value="TreeGrafter"/>
</dbReference>
<dbReference type="PANTHER" id="PTHR12702:SF0">
    <property type="entry name" value="EXOCYST COMPLEX COMPONENT 6"/>
    <property type="match status" value="1"/>
</dbReference>
<dbReference type="AlphaFoldDB" id="D3B4S6"/>
<evidence type="ECO:0000256" key="4">
    <source>
        <dbReference type="ARBA" id="ARBA00023054"/>
    </source>
</evidence>
<dbReference type="InterPro" id="IPR007225">
    <property type="entry name" value="EXOC6/Sec15"/>
</dbReference>
<dbReference type="GO" id="GO:0016020">
    <property type="term" value="C:membrane"/>
    <property type="evidence" value="ECO:0007669"/>
    <property type="project" value="TreeGrafter"/>
</dbReference>
<dbReference type="GeneID" id="31358923"/>
<keyword evidence="7" id="KW-1185">Reference proteome</keyword>
<dbReference type="InterPro" id="IPR042045">
    <property type="entry name" value="EXOC6/Sec15_C_dom1"/>
</dbReference>
<keyword evidence="2" id="KW-0813">Transport</keyword>
<dbReference type="InterPro" id="IPR046361">
    <property type="entry name" value="EXOC6/Sec15_C"/>
</dbReference>
<dbReference type="FunFam" id="1.20.58.670:FF:000002">
    <property type="entry name" value="Exocyst complex component"/>
    <property type="match status" value="1"/>
</dbReference>
<evidence type="ECO:0000259" key="5">
    <source>
        <dbReference type="Pfam" id="PF04091"/>
    </source>
</evidence>
<dbReference type="Pfam" id="PF04091">
    <property type="entry name" value="Sec15_C"/>
    <property type="match status" value="1"/>
</dbReference>
<evidence type="ECO:0000313" key="6">
    <source>
        <dbReference type="EMBL" id="EFA84324.1"/>
    </source>
</evidence>
<reference evidence="6 7" key="1">
    <citation type="journal article" date="2011" name="Genome Res.">
        <title>Phylogeny-wide analysis of social amoeba genomes highlights ancient origins for complex intercellular communication.</title>
        <authorList>
            <person name="Heidel A.J."/>
            <person name="Lawal H.M."/>
            <person name="Felder M."/>
            <person name="Schilde C."/>
            <person name="Helps N.R."/>
            <person name="Tunggal B."/>
            <person name="Rivero F."/>
            <person name="John U."/>
            <person name="Schleicher M."/>
            <person name="Eichinger L."/>
            <person name="Platzer M."/>
            <person name="Noegel A.A."/>
            <person name="Schaap P."/>
            <person name="Gloeckner G."/>
        </authorList>
    </citation>
    <scope>NUCLEOTIDE SEQUENCE [LARGE SCALE GENOMIC DNA]</scope>
    <source>
        <strain evidence="7">ATCC 26659 / Pp 5 / PN500</strain>
    </source>
</reference>
<dbReference type="Gene3D" id="1.20.58.670">
    <property type="entry name" value="Dsl1p vesicle tethering complex, Tip20p subunit, domain D"/>
    <property type="match status" value="1"/>
</dbReference>
<dbReference type="Proteomes" id="UP000001396">
    <property type="component" value="Unassembled WGS sequence"/>
</dbReference>
<dbReference type="PANTHER" id="PTHR12702">
    <property type="entry name" value="SEC15"/>
    <property type="match status" value="1"/>
</dbReference>
<dbReference type="InterPro" id="IPR042044">
    <property type="entry name" value="EXOC6PINT-1/Sec15/Tip20_C_dom2"/>
</dbReference>
<evidence type="ECO:0000256" key="2">
    <source>
        <dbReference type="ARBA" id="ARBA00022448"/>
    </source>
</evidence>
<comment type="similarity">
    <text evidence="1">Belongs to the SEC15 family.</text>
</comment>
<dbReference type="STRING" id="670386.D3B4S6"/>
<feature type="domain" description="Exocyst complex subunit EXOC6/Sec15 C-terminal" evidence="5">
    <location>
        <begin position="1"/>
        <end position="274"/>
    </location>
</feature>
<dbReference type="Gene3D" id="1.10.357.30">
    <property type="entry name" value="Exocyst complex subunit Sec15 C-terminal domain, N-terminal subdomain"/>
    <property type="match status" value="1"/>
</dbReference>
<dbReference type="RefSeq" id="XP_020436439.1">
    <property type="nucleotide sequence ID" value="XM_020574367.1"/>
</dbReference>
<dbReference type="GO" id="GO:0090522">
    <property type="term" value="P:vesicle tethering involved in exocytosis"/>
    <property type="evidence" value="ECO:0007669"/>
    <property type="project" value="InterPro"/>
</dbReference>
<dbReference type="InParanoid" id="D3B4S6"/>
<evidence type="ECO:0000256" key="3">
    <source>
        <dbReference type="ARBA" id="ARBA00022483"/>
    </source>
</evidence>
<protein>
    <submittedName>
        <fullName evidence="6">Exocyst complex subunit</fullName>
    </submittedName>
</protein>
<organism evidence="6 7">
    <name type="scientific">Heterostelium pallidum (strain ATCC 26659 / Pp 5 / PN500)</name>
    <name type="common">Cellular slime mold</name>
    <name type="synonym">Polysphondylium pallidum</name>
    <dbReference type="NCBI Taxonomy" id="670386"/>
    <lineage>
        <taxon>Eukaryota</taxon>
        <taxon>Amoebozoa</taxon>
        <taxon>Evosea</taxon>
        <taxon>Eumycetozoa</taxon>
        <taxon>Dictyostelia</taxon>
        <taxon>Acytosteliales</taxon>
        <taxon>Acytosteliaceae</taxon>
        <taxon>Heterostelium</taxon>
    </lineage>
</organism>
<dbReference type="GO" id="GO:0006886">
    <property type="term" value="P:intracellular protein transport"/>
    <property type="evidence" value="ECO:0007669"/>
    <property type="project" value="InterPro"/>
</dbReference>
<evidence type="ECO:0000256" key="1">
    <source>
        <dbReference type="ARBA" id="ARBA00007944"/>
    </source>
</evidence>